<accession>A0AAD4MSX6</accession>
<evidence type="ECO:0000313" key="3">
    <source>
        <dbReference type="EMBL" id="KAI1700649.1"/>
    </source>
</evidence>
<dbReference type="EMBL" id="JAKKPZ010000138">
    <property type="protein sequence ID" value="KAI1700649.1"/>
    <property type="molecule type" value="Genomic_DNA"/>
</dbReference>
<feature type="compositionally biased region" description="Polar residues" evidence="1">
    <location>
        <begin position="99"/>
        <end position="118"/>
    </location>
</feature>
<protein>
    <submittedName>
        <fullName evidence="3">Uncharacterized protein</fullName>
    </submittedName>
</protein>
<dbReference type="Proteomes" id="UP001201812">
    <property type="component" value="Unassembled WGS sequence"/>
</dbReference>
<evidence type="ECO:0000256" key="2">
    <source>
        <dbReference type="SAM" id="Phobius"/>
    </source>
</evidence>
<name>A0AAD4MSX6_9BILA</name>
<organism evidence="3 4">
    <name type="scientific">Ditylenchus destructor</name>
    <dbReference type="NCBI Taxonomy" id="166010"/>
    <lineage>
        <taxon>Eukaryota</taxon>
        <taxon>Metazoa</taxon>
        <taxon>Ecdysozoa</taxon>
        <taxon>Nematoda</taxon>
        <taxon>Chromadorea</taxon>
        <taxon>Rhabditida</taxon>
        <taxon>Tylenchina</taxon>
        <taxon>Tylenchomorpha</taxon>
        <taxon>Sphaerularioidea</taxon>
        <taxon>Anguinidae</taxon>
        <taxon>Anguininae</taxon>
        <taxon>Ditylenchus</taxon>
    </lineage>
</organism>
<feature type="transmembrane region" description="Helical" evidence="2">
    <location>
        <begin position="20"/>
        <end position="42"/>
    </location>
</feature>
<keyword evidence="4" id="KW-1185">Reference proteome</keyword>
<proteinExistence type="predicted"/>
<feature type="region of interest" description="Disordered" evidence="1">
    <location>
        <begin position="88"/>
        <end position="118"/>
    </location>
</feature>
<comment type="caution">
    <text evidence="3">The sequence shown here is derived from an EMBL/GenBank/DDBJ whole genome shotgun (WGS) entry which is preliminary data.</text>
</comment>
<sequence>MVSFNTSGNNYSPKDQLSSNLVRNVLITGGIVAGAATLYYLCNRRQSPGHKMNVYEDKSKQVLDEQNVVPKEKKDVKCCAGKDKKEKKQSGDDVIVSLKSGSSLTDDGTQSDTSETKM</sequence>
<keyword evidence="2" id="KW-0472">Membrane</keyword>
<keyword evidence="2" id="KW-1133">Transmembrane helix</keyword>
<evidence type="ECO:0000256" key="1">
    <source>
        <dbReference type="SAM" id="MobiDB-lite"/>
    </source>
</evidence>
<reference evidence="3" key="1">
    <citation type="submission" date="2022-01" db="EMBL/GenBank/DDBJ databases">
        <title>Genome Sequence Resource for Two Populations of Ditylenchus destructor, the Migratory Endoparasitic Phytonematode.</title>
        <authorList>
            <person name="Zhang H."/>
            <person name="Lin R."/>
            <person name="Xie B."/>
        </authorList>
    </citation>
    <scope>NUCLEOTIDE SEQUENCE</scope>
    <source>
        <strain evidence="3">BazhouSP</strain>
    </source>
</reference>
<evidence type="ECO:0000313" key="4">
    <source>
        <dbReference type="Proteomes" id="UP001201812"/>
    </source>
</evidence>
<gene>
    <name evidence="3" type="ORF">DdX_16567</name>
</gene>
<keyword evidence="2" id="KW-0812">Transmembrane</keyword>
<dbReference type="AlphaFoldDB" id="A0AAD4MSX6"/>